<comment type="subcellular location">
    <subcellularLocation>
        <location evidence="1">Membrane</location>
        <topology evidence="1">Multi-pass membrane protein</topology>
    </subcellularLocation>
</comment>
<comment type="caution">
    <text evidence="7">The sequence shown here is derived from an EMBL/GenBank/DDBJ whole genome shotgun (WGS) entry which is preliminary data.</text>
</comment>
<evidence type="ECO:0000313" key="7">
    <source>
        <dbReference type="EMBL" id="RMZ52556.1"/>
    </source>
</evidence>
<dbReference type="PANTHER" id="PTHR21236">
    <property type="entry name" value="GOLGI MEMBRANE PROTEIN YIP1"/>
    <property type="match status" value="1"/>
</dbReference>
<evidence type="ECO:0000256" key="5">
    <source>
        <dbReference type="ARBA" id="ARBA00023136"/>
    </source>
</evidence>
<feature type="non-terminal residue" evidence="7">
    <location>
        <position position="1"/>
    </location>
</feature>
<comment type="similarity">
    <text evidence="2">Belongs to the YIP1 family.</text>
</comment>
<gene>
    <name evidence="7" type="ORF">APUTEX25_003699</name>
</gene>
<feature type="transmembrane region" description="Helical" evidence="6">
    <location>
        <begin position="165"/>
        <end position="182"/>
    </location>
</feature>
<dbReference type="GO" id="GO:0005802">
    <property type="term" value="C:trans-Golgi network"/>
    <property type="evidence" value="ECO:0007669"/>
    <property type="project" value="TreeGrafter"/>
</dbReference>
<name>A0A3M7KTW8_AUXPR</name>
<dbReference type="GO" id="GO:0006888">
    <property type="term" value="P:endoplasmic reticulum to Golgi vesicle-mediated transport"/>
    <property type="evidence" value="ECO:0007669"/>
    <property type="project" value="InterPro"/>
</dbReference>
<feature type="transmembrane region" description="Helical" evidence="6">
    <location>
        <begin position="105"/>
        <end position="123"/>
    </location>
</feature>
<evidence type="ECO:0000256" key="2">
    <source>
        <dbReference type="ARBA" id="ARBA00010596"/>
    </source>
</evidence>
<evidence type="ECO:0000256" key="4">
    <source>
        <dbReference type="ARBA" id="ARBA00022989"/>
    </source>
</evidence>
<sequence>PSVLNPQPGVDWITPASSSYAPDSSAYPSYGGVGTSGHGVYGSFEDEAPLLEELGIDIPAIINRTAAILTMRLSKESLESLDLGGPLIFMALLGFAHLLVGKLHFGYILGWTVVGSGLIWFVLNSMTGRSLAAIGLGVAAVFWSAGTAAKLFTKRSPALRGQTSVIMYPATLMYTAFALLTLY</sequence>
<feature type="transmembrane region" description="Helical" evidence="6">
    <location>
        <begin position="130"/>
        <end position="153"/>
    </location>
</feature>
<evidence type="ECO:0000256" key="6">
    <source>
        <dbReference type="SAM" id="Phobius"/>
    </source>
</evidence>
<keyword evidence="3 6" id="KW-0812">Transmembrane</keyword>
<dbReference type="GO" id="GO:0016020">
    <property type="term" value="C:membrane"/>
    <property type="evidence" value="ECO:0007669"/>
    <property type="project" value="UniProtKB-SubCell"/>
</dbReference>
<organism evidence="7 8">
    <name type="scientific">Auxenochlorella protothecoides</name>
    <name type="common">Green microalga</name>
    <name type="synonym">Chlorella protothecoides</name>
    <dbReference type="NCBI Taxonomy" id="3075"/>
    <lineage>
        <taxon>Eukaryota</taxon>
        <taxon>Viridiplantae</taxon>
        <taxon>Chlorophyta</taxon>
        <taxon>core chlorophytes</taxon>
        <taxon>Trebouxiophyceae</taxon>
        <taxon>Chlorellales</taxon>
        <taxon>Chlorellaceae</taxon>
        <taxon>Auxenochlorella</taxon>
    </lineage>
</organism>
<proteinExistence type="inferred from homology"/>
<keyword evidence="5 6" id="KW-0472">Membrane</keyword>
<dbReference type="GO" id="GO:0048280">
    <property type="term" value="P:vesicle fusion with Golgi apparatus"/>
    <property type="evidence" value="ECO:0007669"/>
    <property type="project" value="TreeGrafter"/>
</dbReference>
<keyword evidence="4 6" id="KW-1133">Transmembrane helix</keyword>
<evidence type="ECO:0000313" key="8">
    <source>
        <dbReference type="Proteomes" id="UP000279271"/>
    </source>
</evidence>
<dbReference type="AlphaFoldDB" id="A0A3M7KTW8"/>
<dbReference type="PANTHER" id="PTHR21236:SF2">
    <property type="entry name" value="PROTEIN YIPF"/>
    <property type="match status" value="1"/>
</dbReference>
<accession>A0A3M7KTW8</accession>
<evidence type="ECO:0000256" key="3">
    <source>
        <dbReference type="ARBA" id="ARBA00022692"/>
    </source>
</evidence>
<reference evidence="8" key="1">
    <citation type="journal article" date="2018" name="Algal Res.">
        <title>Characterization of plant carbon substrate utilization by Auxenochlorella protothecoides.</title>
        <authorList>
            <person name="Vogler B.W."/>
            <person name="Starkenburg S.R."/>
            <person name="Sudasinghe N."/>
            <person name="Schambach J.Y."/>
            <person name="Rollin J.A."/>
            <person name="Pattathil S."/>
            <person name="Barry A.N."/>
        </authorList>
    </citation>
    <scope>NUCLEOTIDE SEQUENCE [LARGE SCALE GENOMIC DNA]</scope>
    <source>
        <strain evidence="8">UTEX 25</strain>
    </source>
</reference>
<feature type="transmembrane region" description="Helical" evidence="6">
    <location>
        <begin position="81"/>
        <end position="99"/>
    </location>
</feature>
<dbReference type="Proteomes" id="UP000279271">
    <property type="component" value="Unassembled WGS sequence"/>
</dbReference>
<dbReference type="EMBL" id="QOKY01000204">
    <property type="protein sequence ID" value="RMZ52556.1"/>
    <property type="molecule type" value="Genomic_DNA"/>
</dbReference>
<protein>
    <submittedName>
        <fullName evidence="7">Uncharacterized protein</fullName>
    </submittedName>
</protein>
<dbReference type="InterPro" id="IPR045231">
    <property type="entry name" value="Yip1/4-like"/>
</dbReference>
<evidence type="ECO:0000256" key="1">
    <source>
        <dbReference type="ARBA" id="ARBA00004141"/>
    </source>
</evidence>